<organism evidence="5">
    <name type="scientific">freshwater metagenome</name>
    <dbReference type="NCBI Taxonomy" id="449393"/>
    <lineage>
        <taxon>unclassified sequences</taxon>
        <taxon>metagenomes</taxon>
        <taxon>ecological metagenomes</taxon>
    </lineage>
</organism>
<dbReference type="SUPFAM" id="SSF51735">
    <property type="entry name" value="NAD(P)-binding Rossmann-fold domains"/>
    <property type="match status" value="1"/>
</dbReference>
<feature type="domain" description="D-isomer specific 2-hydroxyacid dehydrogenase catalytic" evidence="3">
    <location>
        <begin position="73"/>
        <end position="321"/>
    </location>
</feature>
<evidence type="ECO:0000259" key="3">
    <source>
        <dbReference type="Pfam" id="PF00389"/>
    </source>
</evidence>
<dbReference type="Gene3D" id="3.40.50.720">
    <property type="entry name" value="NAD(P)-binding Rossmann-like Domain"/>
    <property type="match status" value="2"/>
</dbReference>
<dbReference type="InterPro" id="IPR036291">
    <property type="entry name" value="NAD(P)-bd_dom_sf"/>
</dbReference>
<keyword evidence="2" id="KW-0520">NAD</keyword>
<reference evidence="5" key="1">
    <citation type="submission" date="2020-05" db="EMBL/GenBank/DDBJ databases">
        <authorList>
            <person name="Chiriac C."/>
            <person name="Salcher M."/>
            <person name="Ghai R."/>
            <person name="Kavagutti S V."/>
        </authorList>
    </citation>
    <scope>NUCLEOTIDE SEQUENCE</scope>
</reference>
<dbReference type="Pfam" id="PF00389">
    <property type="entry name" value="2-Hacid_dh"/>
    <property type="match status" value="1"/>
</dbReference>
<proteinExistence type="predicted"/>
<accession>A0A6J6AFE4</accession>
<dbReference type="PANTHER" id="PTHR43333">
    <property type="entry name" value="2-HACID_DH_C DOMAIN-CONTAINING PROTEIN"/>
    <property type="match status" value="1"/>
</dbReference>
<dbReference type="EMBL" id="CAETWZ010000001">
    <property type="protein sequence ID" value="CAB4367228.1"/>
    <property type="molecule type" value="Genomic_DNA"/>
</dbReference>
<protein>
    <submittedName>
        <fullName evidence="5">Unannotated protein</fullName>
    </submittedName>
</protein>
<name>A0A6J6AFE4_9ZZZZ</name>
<evidence type="ECO:0000256" key="2">
    <source>
        <dbReference type="ARBA" id="ARBA00023027"/>
    </source>
</evidence>
<sequence>MGKAVKPITLLISDNVWARHGEVIRSMVPNISPIIYEGDEVLPDEVISSIDTVFFSSDLWPERSRGFVLSILKATNLKWMHTFSAGVDSPFFVQLLERGVRLSNSSGATASPIAQTTVLYMLALSRNVRAWFQHQEKREWQHHNFYELDGARLAVIGMGPIGTEIARLGVALNMHVEAIRRTPTGSEPCSTFSFDQLQEVLGRADWVAVALPLTPDTRELFGDRTFASMKSGAHFINVGRGELVDEESLIRALQSGHIAGAALDVFSTEPLPADSPLWDMPNVIITPHSSAASHESRLRSEDIFLEHLQNYVAGTPLRNEVHL</sequence>
<keyword evidence="1" id="KW-0560">Oxidoreductase</keyword>
<dbReference type="CDD" id="cd05300">
    <property type="entry name" value="2-Hacid_dh_1"/>
    <property type="match status" value="1"/>
</dbReference>
<dbReference type="SUPFAM" id="SSF52283">
    <property type="entry name" value="Formate/glycerate dehydrogenase catalytic domain-like"/>
    <property type="match status" value="1"/>
</dbReference>
<evidence type="ECO:0000256" key="1">
    <source>
        <dbReference type="ARBA" id="ARBA00023002"/>
    </source>
</evidence>
<evidence type="ECO:0000259" key="4">
    <source>
        <dbReference type="Pfam" id="PF02826"/>
    </source>
</evidence>
<feature type="domain" description="D-isomer specific 2-hydroxyacid dehydrogenase NAD-binding" evidence="4">
    <location>
        <begin position="120"/>
        <end position="289"/>
    </location>
</feature>
<dbReference type="PANTHER" id="PTHR43333:SF1">
    <property type="entry name" value="D-ISOMER SPECIFIC 2-HYDROXYACID DEHYDROGENASE NAD-BINDING DOMAIN-CONTAINING PROTEIN"/>
    <property type="match status" value="1"/>
</dbReference>
<evidence type="ECO:0000313" key="5">
    <source>
        <dbReference type="EMBL" id="CAB4367228.1"/>
    </source>
</evidence>
<dbReference type="InterPro" id="IPR006140">
    <property type="entry name" value="D-isomer_DH_NAD-bd"/>
</dbReference>
<dbReference type="GO" id="GO:0051287">
    <property type="term" value="F:NAD binding"/>
    <property type="evidence" value="ECO:0007669"/>
    <property type="project" value="InterPro"/>
</dbReference>
<dbReference type="Pfam" id="PF02826">
    <property type="entry name" value="2-Hacid_dh_C"/>
    <property type="match status" value="1"/>
</dbReference>
<gene>
    <name evidence="5" type="ORF">UFOPK4179_00007</name>
</gene>
<dbReference type="InterPro" id="IPR006139">
    <property type="entry name" value="D-isomer_2_OHA_DH_cat_dom"/>
</dbReference>
<dbReference type="AlphaFoldDB" id="A0A6J6AFE4"/>
<dbReference type="GO" id="GO:0016616">
    <property type="term" value="F:oxidoreductase activity, acting on the CH-OH group of donors, NAD or NADP as acceptor"/>
    <property type="evidence" value="ECO:0007669"/>
    <property type="project" value="InterPro"/>
</dbReference>